<proteinExistence type="predicted"/>
<dbReference type="Proteomes" id="UP001152523">
    <property type="component" value="Unassembled WGS sequence"/>
</dbReference>
<keyword evidence="2" id="KW-1185">Reference proteome</keyword>
<sequence length="118" mass="14035">MRLDYARILVGVDASKPHTLFVDIKLPSRQNRRQFIIYETFPNYRFHYKKHGHDAFTCKPLHQLERKKKQLGKDHIVYYTTDSIGEILTLVDTELWENKADDIVKDDAVLEPSKYRRS</sequence>
<comment type="caution">
    <text evidence="1">The sequence shown here is derived from an EMBL/GenBank/DDBJ whole genome shotgun (WGS) entry which is preliminary data.</text>
</comment>
<organism evidence="1 2">
    <name type="scientific">Cuscuta epithymum</name>
    <dbReference type="NCBI Taxonomy" id="186058"/>
    <lineage>
        <taxon>Eukaryota</taxon>
        <taxon>Viridiplantae</taxon>
        <taxon>Streptophyta</taxon>
        <taxon>Embryophyta</taxon>
        <taxon>Tracheophyta</taxon>
        <taxon>Spermatophyta</taxon>
        <taxon>Magnoliopsida</taxon>
        <taxon>eudicotyledons</taxon>
        <taxon>Gunneridae</taxon>
        <taxon>Pentapetalae</taxon>
        <taxon>asterids</taxon>
        <taxon>lamiids</taxon>
        <taxon>Solanales</taxon>
        <taxon>Convolvulaceae</taxon>
        <taxon>Cuscuteae</taxon>
        <taxon>Cuscuta</taxon>
        <taxon>Cuscuta subgen. Cuscuta</taxon>
    </lineage>
</organism>
<dbReference type="EMBL" id="CAMAPF010001023">
    <property type="protein sequence ID" value="CAH9140464.1"/>
    <property type="molecule type" value="Genomic_DNA"/>
</dbReference>
<name>A0AAV0FYL4_9ASTE</name>
<gene>
    <name evidence="1" type="ORF">CEPIT_LOCUS38364</name>
</gene>
<evidence type="ECO:0000313" key="1">
    <source>
        <dbReference type="EMBL" id="CAH9140464.1"/>
    </source>
</evidence>
<reference evidence="1" key="1">
    <citation type="submission" date="2022-07" db="EMBL/GenBank/DDBJ databases">
        <authorList>
            <person name="Macas J."/>
            <person name="Novak P."/>
            <person name="Neumann P."/>
        </authorList>
    </citation>
    <scope>NUCLEOTIDE SEQUENCE</scope>
</reference>
<evidence type="ECO:0000313" key="2">
    <source>
        <dbReference type="Proteomes" id="UP001152523"/>
    </source>
</evidence>
<protein>
    <submittedName>
        <fullName evidence="1">Uncharacterized protein</fullName>
    </submittedName>
</protein>
<accession>A0AAV0FYL4</accession>
<dbReference type="AlphaFoldDB" id="A0AAV0FYL4"/>